<comment type="caution">
    <text evidence="1">The sequence shown here is derived from an EMBL/GenBank/DDBJ whole genome shotgun (WGS) entry which is preliminary data.</text>
</comment>
<evidence type="ECO:0000313" key="2">
    <source>
        <dbReference type="Proteomes" id="UP001165064"/>
    </source>
</evidence>
<accession>A0ACB5ST15</accession>
<proteinExistence type="predicted"/>
<reference evidence="1" key="1">
    <citation type="submission" date="2023-04" db="EMBL/GenBank/DDBJ databases">
        <title>Ambrosiozyma monospora NBRC 10751.</title>
        <authorList>
            <person name="Ichikawa N."/>
            <person name="Sato H."/>
            <person name="Tonouchi N."/>
        </authorList>
    </citation>
    <scope>NUCLEOTIDE SEQUENCE</scope>
    <source>
        <strain evidence="1">NBRC 10751</strain>
    </source>
</reference>
<dbReference type="Proteomes" id="UP001165064">
    <property type="component" value="Unassembled WGS sequence"/>
</dbReference>
<name>A0ACB5ST15_AMBMO</name>
<dbReference type="EMBL" id="BSXS01000325">
    <property type="protein sequence ID" value="GME72007.1"/>
    <property type="molecule type" value="Genomic_DNA"/>
</dbReference>
<gene>
    <name evidence="1" type="ORF">Amon02_000080800</name>
</gene>
<protein>
    <submittedName>
        <fullName evidence="1">Unnamed protein product</fullName>
    </submittedName>
</protein>
<evidence type="ECO:0000313" key="1">
    <source>
        <dbReference type="EMBL" id="GME72007.1"/>
    </source>
</evidence>
<organism evidence="1 2">
    <name type="scientific">Ambrosiozyma monospora</name>
    <name type="common">Yeast</name>
    <name type="synonym">Endomycopsis monosporus</name>
    <dbReference type="NCBI Taxonomy" id="43982"/>
    <lineage>
        <taxon>Eukaryota</taxon>
        <taxon>Fungi</taxon>
        <taxon>Dikarya</taxon>
        <taxon>Ascomycota</taxon>
        <taxon>Saccharomycotina</taxon>
        <taxon>Pichiomycetes</taxon>
        <taxon>Pichiales</taxon>
        <taxon>Pichiaceae</taxon>
        <taxon>Ambrosiozyma</taxon>
    </lineage>
</organism>
<keyword evidence="2" id="KW-1185">Reference proteome</keyword>
<sequence>MEVIRATTGSTIGLSVVIELIIGYALPGKGEALMLLKAYGYNIDGQASSYILDQKNRYYAKIPPRAQFRGQFIATIIASFVGFAIVD</sequence>